<gene>
    <name evidence="2" type="ORF">B0H16DRAFT_1597936</name>
</gene>
<reference evidence="2" key="1">
    <citation type="submission" date="2023-03" db="EMBL/GenBank/DDBJ databases">
        <title>Massive genome expansion in bonnet fungi (Mycena s.s.) driven by repeated elements and novel gene families across ecological guilds.</title>
        <authorList>
            <consortium name="Lawrence Berkeley National Laboratory"/>
            <person name="Harder C.B."/>
            <person name="Miyauchi S."/>
            <person name="Viragh M."/>
            <person name="Kuo A."/>
            <person name="Thoen E."/>
            <person name="Andreopoulos B."/>
            <person name="Lu D."/>
            <person name="Skrede I."/>
            <person name="Drula E."/>
            <person name="Henrissat B."/>
            <person name="Morin E."/>
            <person name="Kohler A."/>
            <person name="Barry K."/>
            <person name="LaButti K."/>
            <person name="Morin E."/>
            <person name="Salamov A."/>
            <person name="Lipzen A."/>
            <person name="Mereny Z."/>
            <person name="Hegedus B."/>
            <person name="Baldrian P."/>
            <person name="Stursova M."/>
            <person name="Weitz H."/>
            <person name="Taylor A."/>
            <person name="Grigoriev I.V."/>
            <person name="Nagy L.G."/>
            <person name="Martin F."/>
            <person name="Kauserud H."/>
        </authorList>
    </citation>
    <scope>NUCLEOTIDE SEQUENCE</scope>
    <source>
        <strain evidence="2">CBHHK182m</strain>
    </source>
</reference>
<sequence length="457" mass="50200">MSFSEVPQDVLLEVVKHFDVADLLNFLSVCQSTRELQLQKSLWLHALVQIRDVERQPLPLSNAEPLDTLTLERLQHAARQANRLMKNFKSASPSPVRMQTLSTGHTHVSYVQGTNLVVTYTGGAVSCWDIITSRCVAHLEIPNLHVVIDKPCLEITGRALFGACIGTQHLAAICVEYHDRTQISISHVVSPPTNLSLQRAGFFINSRFMGFCTSSPAVYWAMQEDSEVQTGAMTVSDPVDSPPGGGGGCLLLGENIYSFHQGIRVAEAMLQICTFSPASDEHLAPTKTLTLPVSYPLTDERFENVRYILCHPTEIQVPDYGIFAVTSTVFEWEEQSRSALVYFWPGDIVGRNLHVDPACFFHDTGGMIASTAVGHSGTYVLTLVHEGGIFDGNSQDASRYLGLVHFSSTPTPHTTFRKLDIGDASRLHSISRMALDESIGLVLLLDNIGTLTAISYV</sequence>
<feature type="domain" description="F-box" evidence="1">
    <location>
        <begin position="1"/>
        <end position="46"/>
    </location>
</feature>
<dbReference type="Proteomes" id="UP001215598">
    <property type="component" value="Unassembled WGS sequence"/>
</dbReference>
<dbReference type="Gene3D" id="1.20.1280.50">
    <property type="match status" value="1"/>
</dbReference>
<dbReference type="SUPFAM" id="SSF81383">
    <property type="entry name" value="F-box domain"/>
    <property type="match status" value="1"/>
</dbReference>
<comment type="caution">
    <text evidence="2">The sequence shown here is derived from an EMBL/GenBank/DDBJ whole genome shotgun (WGS) entry which is preliminary data.</text>
</comment>
<dbReference type="PROSITE" id="PS50181">
    <property type="entry name" value="FBOX"/>
    <property type="match status" value="1"/>
</dbReference>
<evidence type="ECO:0000313" key="2">
    <source>
        <dbReference type="EMBL" id="KAJ7723788.1"/>
    </source>
</evidence>
<evidence type="ECO:0000313" key="3">
    <source>
        <dbReference type="Proteomes" id="UP001215598"/>
    </source>
</evidence>
<dbReference type="EMBL" id="JARKIB010000208">
    <property type="protein sequence ID" value="KAJ7723788.1"/>
    <property type="molecule type" value="Genomic_DNA"/>
</dbReference>
<dbReference type="Pfam" id="PF00646">
    <property type="entry name" value="F-box"/>
    <property type="match status" value="1"/>
</dbReference>
<dbReference type="AlphaFoldDB" id="A0AAD7MNA1"/>
<dbReference type="InterPro" id="IPR036047">
    <property type="entry name" value="F-box-like_dom_sf"/>
</dbReference>
<organism evidence="2 3">
    <name type="scientific">Mycena metata</name>
    <dbReference type="NCBI Taxonomy" id="1033252"/>
    <lineage>
        <taxon>Eukaryota</taxon>
        <taxon>Fungi</taxon>
        <taxon>Dikarya</taxon>
        <taxon>Basidiomycota</taxon>
        <taxon>Agaricomycotina</taxon>
        <taxon>Agaricomycetes</taxon>
        <taxon>Agaricomycetidae</taxon>
        <taxon>Agaricales</taxon>
        <taxon>Marasmiineae</taxon>
        <taxon>Mycenaceae</taxon>
        <taxon>Mycena</taxon>
    </lineage>
</organism>
<dbReference type="InterPro" id="IPR001810">
    <property type="entry name" value="F-box_dom"/>
</dbReference>
<keyword evidence="3" id="KW-1185">Reference proteome</keyword>
<accession>A0AAD7MNA1</accession>
<evidence type="ECO:0000259" key="1">
    <source>
        <dbReference type="PROSITE" id="PS50181"/>
    </source>
</evidence>
<name>A0AAD7MNA1_9AGAR</name>
<protein>
    <recommendedName>
        <fullName evidence="1">F-box domain-containing protein</fullName>
    </recommendedName>
</protein>
<proteinExistence type="predicted"/>